<evidence type="ECO:0008006" key="4">
    <source>
        <dbReference type="Google" id="ProtNLM"/>
    </source>
</evidence>
<evidence type="ECO:0000313" key="3">
    <source>
        <dbReference type="Proteomes" id="UP000557307"/>
    </source>
</evidence>
<dbReference type="Proteomes" id="UP000557307">
    <property type="component" value="Unassembled WGS sequence"/>
</dbReference>
<dbReference type="AlphaFoldDB" id="A0A840TQV7"/>
<evidence type="ECO:0000256" key="1">
    <source>
        <dbReference type="SAM" id="Phobius"/>
    </source>
</evidence>
<feature type="transmembrane region" description="Helical" evidence="1">
    <location>
        <begin position="90"/>
        <end position="110"/>
    </location>
</feature>
<keyword evidence="1" id="KW-0472">Membrane</keyword>
<reference evidence="2 3" key="1">
    <citation type="submission" date="2020-08" db="EMBL/GenBank/DDBJ databases">
        <title>Genomic Encyclopedia of Type Strains, Phase IV (KMG-IV): sequencing the most valuable type-strain genomes for metagenomic binning, comparative biology and taxonomic classification.</title>
        <authorList>
            <person name="Goeker M."/>
        </authorList>
    </citation>
    <scope>NUCLEOTIDE SEQUENCE [LARGE SCALE GENOMIC DNA]</scope>
    <source>
        <strain evidence="2 3">DSM 105074</strain>
    </source>
</reference>
<dbReference type="InterPro" id="IPR034804">
    <property type="entry name" value="SQR/QFR_C/D"/>
</dbReference>
<gene>
    <name evidence="2" type="ORF">HNQ92_002065</name>
</gene>
<name>A0A840TQV7_9BACT</name>
<feature type="transmembrane region" description="Helical" evidence="1">
    <location>
        <begin position="12"/>
        <end position="33"/>
    </location>
</feature>
<sequence>MTLKKIHYISGLAITIFVGLHLFNHCFSIIGAGKHIEIMIILRHFYRNICVETILFLTISIQIYSGFTLFKVNRKSAKTFFEKMHIWTGFYLALFFIIHLSAVLVGRLLLNLDTNFYFGVAGLNSFPLNMFFIPYYGLAIFSFFGHIAAIHNKKRKAGFLNLTPKQQSKAILIFGLILTIVLFYGLTNRFKGVKIPIEYEVLLGK</sequence>
<dbReference type="EMBL" id="JACHGF010000003">
    <property type="protein sequence ID" value="MBB5283922.1"/>
    <property type="molecule type" value="Genomic_DNA"/>
</dbReference>
<keyword evidence="3" id="KW-1185">Reference proteome</keyword>
<comment type="caution">
    <text evidence="2">The sequence shown here is derived from an EMBL/GenBank/DDBJ whole genome shotgun (WGS) entry which is preliminary data.</text>
</comment>
<dbReference type="SUPFAM" id="SSF81343">
    <property type="entry name" value="Fumarate reductase respiratory complex transmembrane subunits"/>
    <property type="match status" value="1"/>
</dbReference>
<organism evidence="2 3">
    <name type="scientific">Rhabdobacter roseus</name>
    <dbReference type="NCBI Taxonomy" id="1655419"/>
    <lineage>
        <taxon>Bacteria</taxon>
        <taxon>Pseudomonadati</taxon>
        <taxon>Bacteroidota</taxon>
        <taxon>Cytophagia</taxon>
        <taxon>Cytophagales</taxon>
        <taxon>Cytophagaceae</taxon>
        <taxon>Rhabdobacter</taxon>
    </lineage>
</organism>
<feature type="transmembrane region" description="Helical" evidence="1">
    <location>
        <begin position="45"/>
        <end position="70"/>
    </location>
</feature>
<feature type="transmembrane region" description="Helical" evidence="1">
    <location>
        <begin position="170"/>
        <end position="187"/>
    </location>
</feature>
<dbReference type="GO" id="GO:0016020">
    <property type="term" value="C:membrane"/>
    <property type="evidence" value="ECO:0007669"/>
    <property type="project" value="InterPro"/>
</dbReference>
<keyword evidence="1" id="KW-1133">Transmembrane helix</keyword>
<feature type="transmembrane region" description="Helical" evidence="1">
    <location>
        <begin position="130"/>
        <end position="149"/>
    </location>
</feature>
<protein>
    <recommendedName>
        <fullName evidence="4">DUF4405 domain-containing protein</fullName>
    </recommendedName>
</protein>
<keyword evidence="1" id="KW-0812">Transmembrane</keyword>
<dbReference type="RefSeq" id="WP_184173814.1">
    <property type="nucleotide sequence ID" value="NZ_JACHGF010000003.1"/>
</dbReference>
<proteinExistence type="predicted"/>
<evidence type="ECO:0000313" key="2">
    <source>
        <dbReference type="EMBL" id="MBB5283922.1"/>
    </source>
</evidence>
<accession>A0A840TQV7</accession>